<dbReference type="AlphaFoldDB" id="A0A445AZ66"/>
<evidence type="ECO:0000256" key="1">
    <source>
        <dbReference type="SAM" id="MobiDB-lite"/>
    </source>
</evidence>
<gene>
    <name evidence="2" type="ORF">Ahy_B01g056629</name>
</gene>
<feature type="region of interest" description="Disordered" evidence="1">
    <location>
        <begin position="1"/>
        <end position="42"/>
    </location>
</feature>
<name>A0A445AZ66_ARAHY</name>
<keyword evidence="3" id="KW-1185">Reference proteome</keyword>
<accession>A0A445AZ66</accession>
<proteinExistence type="predicted"/>
<protein>
    <submittedName>
        <fullName evidence="2">Uncharacterized protein</fullName>
    </submittedName>
</protein>
<organism evidence="2 3">
    <name type="scientific">Arachis hypogaea</name>
    <name type="common">Peanut</name>
    <dbReference type="NCBI Taxonomy" id="3818"/>
    <lineage>
        <taxon>Eukaryota</taxon>
        <taxon>Viridiplantae</taxon>
        <taxon>Streptophyta</taxon>
        <taxon>Embryophyta</taxon>
        <taxon>Tracheophyta</taxon>
        <taxon>Spermatophyta</taxon>
        <taxon>Magnoliopsida</taxon>
        <taxon>eudicotyledons</taxon>
        <taxon>Gunneridae</taxon>
        <taxon>Pentapetalae</taxon>
        <taxon>rosids</taxon>
        <taxon>fabids</taxon>
        <taxon>Fabales</taxon>
        <taxon>Fabaceae</taxon>
        <taxon>Papilionoideae</taxon>
        <taxon>50 kb inversion clade</taxon>
        <taxon>dalbergioids sensu lato</taxon>
        <taxon>Dalbergieae</taxon>
        <taxon>Pterocarpus clade</taxon>
        <taxon>Arachis</taxon>
    </lineage>
</organism>
<dbReference type="EMBL" id="SDMP01000011">
    <property type="protein sequence ID" value="RYR31742.1"/>
    <property type="molecule type" value="Genomic_DNA"/>
</dbReference>
<feature type="compositionally biased region" description="Basic and acidic residues" evidence="1">
    <location>
        <begin position="19"/>
        <end position="39"/>
    </location>
</feature>
<feature type="compositionally biased region" description="Polar residues" evidence="1">
    <location>
        <begin position="1"/>
        <end position="15"/>
    </location>
</feature>
<evidence type="ECO:0000313" key="3">
    <source>
        <dbReference type="Proteomes" id="UP000289738"/>
    </source>
</evidence>
<evidence type="ECO:0000313" key="2">
    <source>
        <dbReference type="EMBL" id="RYR31742.1"/>
    </source>
</evidence>
<reference evidence="2 3" key="1">
    <citation type="submission" date="2019-01" db="EMBL/GenBank/DDBJ databases">
        <title>Sequencing of cultivated peanut Arachis hypogaea provides insights into genome evolution and oil improvement.</title>
        <authorList>
            <person name="Chen X."/>
        </authorList>
    </citation>
    <scope>NUCLEOTIDE SEQUENCE [LARGE SCALE GENOMIC DNA]</scope>
    <source>
        <strain evidence="3">cv. Fuhuasheng</strain>
        <tissue evidence="2">Leaves</tissue>
    </source>
</reference>
<comment type="caution">
    <text evidence="2">The sequence shown here is derived from an EMBL/GenBank/DDBJ whole genome shotgun (WGS) entry which is preliminary data.</text>
</comment>
<sequence length="107" mass="11629">MESHVVTNSFFTQVPGQIAKERGPSPDSRNPKNSEEKPPDQLMEDVVVHSSSDGHGGVCLGSIMAWNCRGAGEKAFSTLIRDIKKEFNASFCILLETHISGQRGEAV</sequence>
<dbReference type="Proteomes" id="UP000289738">
    <property type="component" value="Chromosome B01"/>
</dbReference>